<evidence type="ECO:0000259" key="3">
    <source>
        <dbReference type="Pfam" id="PF25597"/>
    </source>
</evidence>
<dbReference type="Pfam" id="PF07727">
    <property type="entry name" value="RVT_2"/>
    <property type="match status" value="1"/>
</dbReference>
<dbReference type="AlphaFoldDB" id="A0A438HTQ3"/>
<dbReference type="Proteomes" id="UP000288805">
    <property type="component" value="Unassembled WGS sequence"/>
</dbReference>
<dbReference type="InterPro" id="IPR057670">
    <property type="entry name" value="SH3_retrovirus"/>
</dbReference>
<evidence type="ECO:0000256" key="1">
    <source>
        <dbReference type="SAM" id="MobiDB-lite"/>
    </source>
</evidence>
<comment type="caution">
    <text evidence="4">The sequence shown here is derived from an EMBL/GenBank/DDBJ whole genome shotgun (WGS) entry which is preliminary data.</text>
</comment>
<feature type="domain" description="Reverse transcriptase Ty1/copia-type" evidence="2">
    <location>
        <begin position="138"/>
        <end position="247"/>
    </location>
</feature>
<sequence length="399" mass="44490">MVKDPKVYLGKTPNGDKLSAKATKCIFLGYSRLQKGYRCYSSETHRYFLSTDVIFFEDSPFFSTSESLPVSEVLPLPIISPPDAVPVDLLPIPRLLLPRLCLLLLTYPLLFGKSTPEALSHPGWRQVMVDEMTALHSNGTWDLVVLPSGKSTVGCCWVYTVKVSPDGQVDRLKARLVAKGYTQVYGSYYGNTFSPVAKIASVRLLLSMATMHSWPFYQLDIKNVFLYGDFAEEVYMEQPPGFVAQGEFGLLLNEEDAETGNDIQNLTDRQLSGSHSAKISEESDIIAEKDSLPADVAGHILKCKSVFRCRLCPRIVCLTEESLRAHLKSKRHARSEKLLNDGRLKVMLNSDGEEEQQETPAEMHARIVALAQKVGDDSDTGKARQGKQSPAKKRRKNEN</sequence>
<feature type="compositionally biased region" description="Basic residues" evidence="1">
    <location>
        <begin position="390"/>
        <end position="399"/>
    </location>
</feature>
<gene>
    <name evidence="4" type="primary">RE2_88</name>
    <name evidence="4" type="ORF">CK203_044004</name>
</gene>
<feature type="domain" description="Retroviral polymerase SH3-like" evidence="3">
    <location>
        <begin position="13"/>
        <end position="66"/>
    </location>
</feature>
<reference evidence="4 5" key="1">
    <citation type="journal article" date="2018" name="PLoS Genet.">
        <title>Population sequencing reveals clonal diversity and ancestral inbreeding in the grapevine cultivar Chardonnay.</title>
        <authorList>
            <person name="Roach M.J."/>
            <person name="Johnson D.L."/>
            <person name="Bohlmann J."/>
            <person name="van Vuuren H.J."/>
            <person name="Jones S.J."/>
            <person name="Pretorius I.S."/>
            <person name="Schmidt S.A."/>
            <person name="Borneman A.R."/>
        </authorList>
    </citation>
    <scope>NUCLEOTIDE SEQUENCE [LARGE SCALE GENOMIC DNA]</scope>
    <source>
        <strain evidence="5">cv. Chardonnay</strain>
        <tissue evidence="4">Leaf</tissue>
    </source>
</reference>
<dbReference type="EMBL" id="QGNW01000180">
    <property type="protein sequence ID" value="RVW87770.1"/>
    <property type="molecule type" value="Genomic_DNA"/>
</dbReference>
<dbReference type="PANTHER" id="PTHR36332">
    <property type="entry name" value="STRESS RESPONSE PROTEIN"/>
    <property type="match status" value="1"/>
</dbReference>
<evidence type="ECO:0000259" key="2">
    <source>
        <dbReference type="Pfam" id="PF07727"/>
    </source>
</evidence>
<dbReference type="Pfam" id="PF25597">
    <property type="entry name" value="SH3_retrovirus"/>
    <property type="match status" value="1"/>
</dbReference>
<evidence type="ECO:0000313" key="5">
    <source>
        <dbReference type="Proteomes" id="UP000288805"/>
    </source>
</evidence>
<evidence type="ECO:0000313" key="4">
    <source>
        <dbReference type="EMBL" id="RVW87770.1"/>
    </source>
</evidence>
<name>A0A438HTQ3_VITVI</name>
<accession>A0A438HTQ3</accession>
<organism evidence="4 5">
    <name type="scientific">Vitis vinifera</name>
    <name type="common">Grape</name>
    <dbReference type="NCBI Taxonomy" id="29760"/>
    <lineage>
        <taxon>Eukaryota</taxon>
        <taxon>Viridiplantae</taxon>
        <taxon>Streptophyta</taxon>
        <taxon>Embryophyta</taxon>
        <taxon>Tracheophyta</taxon>
        <taxon>Spermatophyta</taxon>
        <taxon>Magnoliopsida</taxon>
        <taxon>eudicotyledons</taxon>
        <taxon>Gunneridae</taxon>
        <taxon>Pentapetalae</taxon>
        <taxon>rosids</taxon>
        <taxon>Vitales</taxon>
        <taxon>Vitaceae</taxon>
        <taxon>Viteae</taxon>
        <taxon>Vitis</taxon>
    </lineage>
</organism>
<dbReference type="PANTHER" id="PTHR36332:SF1">
    <property type="entry name" value="STRESS RESPONSE PROTEIN"/>
    <property type="match status" value="1"/>
</dbReference>
<dbReference type="InterPro" id="IPR013103">
    <property type="entry name" value="RVT_2"/>
</dbReference>
<protein>
    <submittedName>
        <fullName evidence="4">Retrovirus-related Pol polyprotein from transposon RE2</fullName>
    </submittedName>
</protein>
<proteinExistence type="predicted"/>
<feature type="region of interest" description="Disordered" evidence="1">
    <location>
        <begin position="351"/>
        <end position="399"/>
    </location>
</feature>